<dbReference type="SUPFAM" id="SSF47413">
    <property type="entry name" value="lambda repressor-like DNA-binding domains"/>
    <property type="match status" value="1"/>
</dbReference>
<protein>
    <submittedName>
        <fullName evidence="1">Transcriptional regulator</fullName>
    </submittedName>
</protein>
<organism evidence="1 2">
    <name type="scientific">Mangrovactinospora gilvigrisea</name>
    <dbReference type="NCBI Taxonomy" id="1428644"/>
    <lineage>
        <taxon>Bacteria</taxon>
        <taxon>Bacillati</taxon>
        <taxon>Actinomycetota</taxon>
        <taxon>Actinomycetes</taxon>
        <taxon>Kitasatosporales</taxon>
        <taxon>Streptomycetaceae</taxon>
        <taxon>Mangrovactinospora</taxon>
    </lineage>
</organism>
<keyword evidence="2" id="KW-1185">Reference proteome</keyword>
<comment type="caution">
    <text evidence="1">The sequence shown here is derived from an EMBL/GenBank/DDBJ whole genome shotgun (WGS) entry which is preliminary data.</text>
</comment>
<dbReference type="InterPro" id="IPR010982">
    <property type="entry name" value="Lambda_DNA-bd_dom_sf"/>
</dbReference>
<dbReference type="RefSeq" id="WP_071656644.1">
    <property type="nucleotide sequence ID" value="NZ_MLCF01000054.1"/>
</dbReference>
<accession>A0A1J7CCH9</accession>
<dbReference type="EMBL" id="MLCF01000054">
    <property type="protein sequence ID" value="OIV37386.1"/>
    <property type="molecule type" value="Genomic_DNA"/>
</dbReference>
<dbReference type="Proteomes" id="UP000243342">
    <property type="component" value="Unassembled WGS sequence"/>
</dbReference>
<proteinExistence type="predicted"/>
<dbReference type="Gene3D" id="1.10.260.40">
    <property type="entry name" value="lambda repressor-like DNA-binding domains"/>
    <property type="match status" value="1"/>
</dbReference>
<name>A0A1J7CCH9_9ACTN</name>
<evidence type="ECO:0000313" key="2">
    <source>
        <dbReference type="Proteomes" id="UP000243342"/>
    </source>
</evidence>
<dbReference type="OrthoDB" id="4509586at2"/>
<dbReference type="AlphaFoldDB" id="A0A1J7CCH9"/>
<dbReference type="InterPro" id="IPR001387">
    <property type="entry name" value="Cro/C1-type_HTH"/>
</dbReference>
<dbReference type="CDD" id="cd00093">
    <property type="entry name" value="HTH_XRE"/>
    <property type="match status" value="1"/>
</dbReference>
<reference evidence="1 2" key="1">
    <citation type="submission" date="2016-10" db="EMBL/GenBank/DDBJ databases">
        <title>Genome sequence of Streptomyces gilvigriseus MUSC 26.</title>
        <authorList>
            <person name="Lee L.-H."/>
            <person name="Ser H.-L."/>
        </authorList>
    </citation>
    <scope>NUCLEOTIDE SEQUENCE [LARGE SCALE GENOMIC DNA]</scope>
    <source>
        <strain evidence="1 2">MUSC 26</strain>
    </source>
</reference>
<sequence length="361" mass="38878">MAGTGAISGYVLRLIRESTGRSQTAFGDAIGGVDLSTVQGWESGRRPVANMKAGTLIDLRHRLPLLGADKRLIGLLDAAMDADRIVAGILAPPAEATSHPLAQWVHDRMTTHMIAWTLIGRPPPIIAALPVPTRRGASPTAPTLSAPDRAAVFTNLRTAIESAPSTGAGVLLRRQALYLTSYDRSPGASSWTAQALHSRRGTLGMRGWSPQWAEARSTATALARLGDHTPLIDFIDRAIADDDRGEAANLTYWAYWFGAVRQAQPDDGFMGDVGELSSWEPMALLHRLVRGLDEAPTYNNLYAHSIWSLMTLHPWLPDAAPQAASVLSVRVAGLLDGAEVSTRARRELSAVHRQIGERNSA</sequence>
<evidence type="ECO:0000313" key="1">
    <source>
        <dbReference type="EMBL" id="OIV37386.1"/>
    </source>
</evidence>
<dbReference type="STRING" id="1428644.BIV57_11250"/>
<dbReference type="GO" id="GO:0003677">
    <property type="term" value="F:DNA binding"/>
    <property type="evidence" value="ECO:0007669"/>
    <property type="project" value="InterPro"/>
</dbReference>
<gene>
    <name evidence="1" type="ORF">BIV57_11250</name>
</gene>